<dbReference type="STRING" id="87229.A0A4Z1L3Y8"/>
<feature type="compositionally biased region" description="Polar residues" evidence="1">
    <location>
        <begin position="176"/>
        <end position="188"/>
    </location>
</feature>
<protein>
    <submittedName>
        <fullName evidence="2">Uncharacterized protein</fullName>
    </submittedName>
</protein>
<gene>
    <name evidence="2" type="ORF">BPOR_0026g00220</name>
</gene>
<evidence type="ECO:0000256" key="1">
    <source>
        <dbReference type="SAM" id="MobiDB-lite"/>
    </source>
</evidence>
<organism evidence="2 3">
    <name type="scientific">Botrytis porri</name>
    <dbReference type="NCBI Taxonomy" id="87229"/>
    <lineage>
        <taxon>Eukaryota</taxon>
        <taxon>Fungi</taxon>
        <taxon>Dikarya</taxon>
        <taxon>Ascomycota</taxon>
        <taxon>Pezizomycotina</taxon>
        <taxon>Leotiomycetes</taxon>
        <taxon>Helotiales</taxon>
        <taxon>Sclerotiniaceae</taxon>
        <taxon>Botrytis</taxon>
    </lineage>
</organism>
<feature type="region of interest" description="Disordered" evidence="1">
    <location>
        <begin position="167"/>
        <end position="188"/>
    </location>
</feature>
<dbReference type="EMBL" id="PQXO01000026">
    <property type="protein sequence ID" value="TGO91498.1"/>
    <property type="molecule type" value="Genomic_DNA"/>
</dbReference>
<evidence type="ECO:0000313" key="3">
    <source>
        <dbReference type="Proteomes" id="UP000297280"/>
    </source>
</evidence>
<reference evidence="2 3" key="1">
    <citation type="submission" date="2017-12" db="EMBL/GenBank/DDBJ databases">
        <title>Comparative genomics of Botrytis spp.</title>
        <authorList>
            <person name="Valero-Jimenez C.A."/>
            <person name="Tapia P."/>
            <person name="Veloso J."/>
            <person name="Silva-Moreno E."/>
            <person name="Staats M."/>
            <person name="Valdes J.H."/>
            <person name="Van Kan J.A.L."/>
        </authorList>
    </citation>
    <scope>NUCLEOTIDE SEQUENCE [LARGE SCALE GENOMIC DNA]</scope>
    <source>
        <strain evidence="2 3">MUCL3349</strain>
    </source>
</reference>
<evidence type="ECO:0000313" key="2">
    <source>
        <dbReference type="EMBL" id="TGO91498.1"/>
    </source>
</evidence>
<sequence>MSTSWSEERVESTGAAAIKDEVKDALDLSADESAPSDLKGLFRIGSIRPDLDSGLLDSECHWGSERPTNYDYLTYNLRKKRGSPPPSEELYESFRFAAATMNGNESAIFNAAKVFFKDRDKIDGNEIRKHGQMIQREFESPTPYLVGGFRVGQEYLEELYERFDGAADTTRDERTQSPAHSAEQRTPNDTSFGYVAARLRCIGAYFVEERRLAIRCLKRWSPNAAYYRFDEKDHAHVFTFIISESCITLFANFGRTGSNVEAQDEAGIYLEYHMSELLCLSPATSYETFKEAWTALRNAEEYSKQPFVPIDLEKQKSVQVAAWEAFDTEKKNDDTEDFKSVLARRRMLAIEAWRSEEEMIKSRRNLDGMGPDDREAYFKLQQVRYH</sequence>
<name>A0A4Z1L3Y8_9HELO</name>
<dbReference type="AlphaFoldDB" id="A0A4Z1L3Y8"/>
<dbReference type="OrthoDB" id="5424149at2759"/>
<proteinExistence type="predicted"/>
<comment type="caution">
    <text evidence="2">The sequence shown here is derived from an EMBL/GenBank/DDBJ whole genome shotgun (WGS) entry which is preliminary data.</text>
</comment>
<accession>A0A4Z1L3Y8</accession>
<keyword evidence="3" id="KW-1185">Reference proteome</keyword>
<dbReference type="Proteomes" id="UP000297280">
    <property type="component" value="Unassembled WGS sequence"/>
</dbReference>